<keyword evidence="2" id="KW-1185">Reference proteome</keyword>
<reference evidence="1 2" key="1">
    <citation type="submission" date="2021-02" db="EMBL/GenBank/DDBJ databases">
        <authorList>
            <person name="Han P."/>
        </authorList>
    </citation>
    <scope>NUCLEOTIDE SEQUENCE [LARGE SCALE GENOMIC DNA]</scope>
    <source>
        <strain evidence="1">Candidatus Nitrospira sp. ZN2</strain>
    </source>
</reference>
<protein>
    <submittedName>
        <fullName evidence="1">Uncharacterized protein</fullName>
    </submittedName>
</protein>
<proteinExistence type="predicted"/>
<organism evidence="1 2">
    <name type="scientific">Nitrospira defluvii</name>
    <dbReference type="NCBI Taxonomy" id="330214"/>
    <lineage>
        <taxon>Bacteria</taxon>
        <taxon>Pseudomonadati</taxon>
        <taxon>Nitrospirota</taxon>
        <taxon>Nitrospiria</taxon>
        <taxon>Nitrospirales</taxon>
        <taxon>Nitrospiraceae</taxon>
        <taxon>Nitrospira</taxon>
    </lineage>
</organism>
<evidence type="ECO:0000313" key="1">
    <source>
        <dbReference type="EMBL" id="CAE6800518.1"/>
    </source>
</evidence>
<dbReference type="EMBL" id="CAJNBJ010000021">
    <property type="protein sequence ID" value="CAE6800518.1"/>
    <property type="molecule type" value="Genomic_DNA"/>
</dbReference>
<name>A0ABN7MI14_9BACT</name>
<accession>A0ABN7MI14</accession>
<dbReference type="Proteomes" id="UP000675880">
    <property type="component" value="Unassembled WGS sequence"/>
</dbReference>
<gene>
    <name evidence="1" type="ORF">NSPZN2_80041</name>
</gene>
<sequence length="91" mass="10181">MLRSPAALLDDPFEHPIPTEKYVPAAFSVTRLPATYRKGTPQLPSSLRPCWTILLGICFGLWENAALLEGQFELHHFAIIGTTIWRTSSSQ</sequence>
<evidence type="ECO:0000313" key="2">
    <source>
        <dbReference type="Proteomes" id="UP000675880"/>
    </source>
</evidence>
<comment type="caution">
    <text evidence="1">The sequence shown here is derived from an EMBL/GenBank/DDBJ whole genome shotgun (WGS) entry which is preliminary data.</text>
</comment>